<dbReference type="Pfam" id="PF03454">
    <property type="entry name" value="MoeA_C"/>
    <property type="match status" value="1"/>
</dbReference>
<evidence type="ECO:0000313" key="11">
    <source>
        <dbReference type="EMBL" id="MCZ8517763.1"/>
    </source>
</evidence>
<keyword evidence="9" id="KW-0460">Magnesium</keyword>
<dbReference type="InterPro" id="IPR036688">
    <property type="entry name" value="MoeA_C_domain_IV_sf"/>
</dbReference>
<keyword evidence="12" id="KW-1185">Reference proteome</keyword>
<evidence type="ECO:0000256" key="5">
    <source>
        <dbReference type="ARBA" id="ARBA00021108"/>
    </source>
</evidence>
<dbReference type="InterPro" id="IPR036425">
    <property type="entry name" value="MoaB/Mog-like_dom_sf"/>
</dbReference>
<comment type="caution">
    <text evidence="11">The sequence shown here is derived from an EMBL/GenBank/DDBJ whole genome shotgun (WGS) entry which is preliminary data.</text>
</comment>
<evidence type="ECO:0000256" key="3">
    <source>
        <dbReference type="ARBA" id="ARBA00010763"/>
    </source>
</evidence>
<evidence type="ECO:0000256" key="1">
    <source>
        <dbReference type="ARBA" id="ARBA00002901"/>
    </source>
</evidence>
<evidence type="ECO:0000256" key="8">
    <source>
        <dbReference type="ARBA" id="ARBA00047317"/>
    </source>
</evidence>
<dbReference type="Proteomes" id="UP001527882">
    <property type="component" value="Unassembled WGS sequence"/>
</dbReference>
<comment type="pathway">
    <text evidence="2 9">Cofactor biosynthesis; molybdopterin biosynthesis.</text>
</comment>
<dbReference type="SUPFAM" id="SSF63867">
    <property type="entry name" value="MoeA C-terminal domain-like"/>
    <property type="match status" value="1"/>
</dbReference>
<evidence type="ECO:0000256" key="4">
    <source>
        <dbReference type="ARBA" id="ARBA00013269"/>
    </source>
</evidence>
<dbReference type="Pfam" id="PF03453">
    <property type="entry name" value="MoeA_N"/>
    <property type="match status" value="1"/>
</dbReference>
<dbReference type="SUPFAM" id="SSF53218">
    <property type="entry name" value="Molybdenum cofactor biosynthesis proteins"/>
    <property type="match status" value="1"/>
</dbReference>
<reference evidence="11 12" key="1">
    <citation type="submission" date="2022-12" db="EMBL/GenBank/DDBJ databases">
        <title>Draft genome sequence of Paenibacillus sp. dW9.</title>
        <authorList>
            <person name="Choi E.-W."/>
            <person name="Kim D.-U."/>
        </authorList>
    </citation>
    <scope>NUCLEOTIDE SEQUENCE [LARGE SCALE GENOMIC DNA]</scope>
    <source>
        <strain evidence="12">dW9</strain>
    </source>
</reference>
<dbReference type="InterPro" id="IPR005111">
    <property type="entry name" value="MoeA_C_domain_IV"/>
</dbReference>
<feature type="domain" description="MoaB/Mog" evidence="10">
    <location>
        <begin position="193"/>
        <end position="331"/>
    </location>
</feature>
<dbReference type="NCBIfam" id="TIGR00177">
    <property type="entry name" value="molyb_syn"/>
    <property type="match status" value="1"/>
</dbReference>
<comment type="cofactor">
    <cofactor evidence="9">
        <name>Mg(2+)</name>
        <dbReference type="ChEBI" id="CHEBI:18420"/>
    </cofactor>
</comment>
<dbReference type="CDD" id="cd00887">
    <property type="entry name" value="MoeA"/>
    <property type="match status" value="1"/>
</dbReference>
<name>A0ABT4QLL0_9BACL</name>
<dbReference type="Gene3D" id="3.40.980.10">
    <property type="entry name" value="MoaB/Mog-like domain"/>
    <property type="match status" value="1"/>
</dbReference>
<dbReference type="InterPro" id="IPR001453">
    <property type="entry name" value="MoaB/Mog_dom"/>
</dbReference>
<dbReference type="InterPro" id="IPR036135">
    <property type="entry name" value="MoeA_linker/N_sf"/>
</dbReference>
<gene>
    <name evidence="11" type="ORF">O9H85_36840</name>
</gene>
<evidence type="ECO:0000256" key="6">
    <source>
        <dbReference type="ARBA" id="ARBA00022505"/>
    </source>
</evidence>
<dbReference type="NCBIfam" id="NF045515">
    <property type="entry name" value="Glp_gephyrin"/>
    <property type="match status" value="1"/>
</dbReference>
<evidence type="ECO:0000259" key="10">
    <source>
        <dbReference type="SMART" id="SM00852"/>
    </source>
</evidence>
<dbReference type="InterPro" id="IPR005110">
    <property type="entry name" value="MoeA_linker/N"/>
</dbReference>
<proteinExistence type="inferred from homology"/>
<dbReference type="Gene3D" id="2.40.340.10">
    <property type="entry name" value="MoeA, C-terminal, domain IV"/>
    <property type="match status" value="1"/>
</dbReference>
<dbReference type="EC" id="2.10.1.1" evidence="4 9"/>
<dbReference type="InterPro" id="IPR038987">
    <property type="entry name" value="MoeA-like"/>
</dbReference>
<dbReference type="Pfam" id="PF00994">
    <property type="entry name" value="MoCF_biosynth"/>
    <property type="match status" value="1"/>
</dbReference>
<comment type="similarity">
    <text evidence="3 9">Belongs to the MoeA family.</text>
</comment>
<keyword evidence="7 9" id="KW-0501">Molybdenum cofactor biosynthesis</keyword>
<accession>A0ABT4QLL0</accession>
<evidence type="ECO:0000313" key="12">
    <source>
        <dbReference type="Proteomes" id="UP001527882"/>
    </source>
</evidence>
<comment type="function">
    <text evidence="1 9">Catalyzes the insertion of molybdate into adenylated molybdopterin with the concomitant release of AMP.</text>
</comment>
<keyword evidence="9" id="KW-0808">Transferase</keyword>
<dbReference type="SMART" id="SM00852">
    <property type="entry name" value="MoCF_biosynth"/>
    <property type="match status" value="1"/>
</dbReference>
<sequence>MEFRFGRKAIALEEAQRIVLSLVRKQEEEQVSLPEAFGRRLARDVAADTPVPHFRRSGVDGFAVRASDCAAASPIRPATLTVVETLSAGMVPQRRLERGQAARIMTGGVVPDGADAVVMLEMTDRLEQTSELPYHVQICKSMEAGENVTPIGHEAQRGELLLRKGRRIGPGETAILAAFGHAVVPVFRRPRVAIFSTGSELLPVEVPLTEGKIRCSNSFMLAAQVMEAGGEPIMSPILPDDVREVELRLRAALESADAVVTTGGVSVGDKDVLVELFERWDGEVLFNKIKMRPGSPTSLGIWRGKPLFALSGNPGACYVGFELLMRPYLRAAMGSDAPLPDEATAILETDYRKGSAYPRYIRGTTRVEDGKLKVRPAGRDKSSIMVSIKDADCLICLPAGGTGAAQGELVRIMKLNCEGKE</sequence>
<dbReference type="SUPFAM" id="SSF63882">
    <property type="entry name" value="MoeA N-terminal region -like"/>
    <property type="match status" value="1"/>
</dbReference>
<evidence type="ECO:0000256" key="2">
    <source>
        <dbReference type="ARBA" id="ARBA00005046"/>
    </source>
</evidence>
<dbReference type="Gene3D" id="2.170.190.11">
    <property type="entry name" value="Molybdopterin biosynthesis moea protein, domain 3"/>
    <property type="match status" value="1"/>
</dbReference>
<keyword evidence="6 9" id="KW-0500">Molybdenum</keyword>
<dbReference type="PANTHER" id="PTHR10192">
    <property type="entry name" value="MOLYBDOPTERIN BIOSYNTHESIS PROTEIN"/>
    <property type="match status" value="1"/>
</dbReference>
<dbReference type="Gene3D" id="3.90.105.10">
    <property type="entry name" value="Molybdopterin biosynthesis moea protein, domain 2"/>
    <property type="match status" value="1"/>
</dbReference>
<evidence type="ECO:0000256" key="9">
    <source>
        <dbReference type="RuleBase" id="RU365090"/>
    </source>
</evidence>
<dbReference type="EMBL" id="JAQAGZ010000052">
    <property type="protein sequence ID" value="MCZ8517763.1"/>
    <property type="molecule type" value="Genomic_DNA"/>
</dbReference>
<keyword evidence="9" id="KW-0479">Metal-binding</keyword>
<comment type="catalytic activity">
    <reaction evidence="8">
        <text>adenylyl-molybdopterin + molybdate = Mo-molybdopterin + AMP + H(+)</text>
        <dbReference type="Rhea" id="RHEA:35047"/>
        <dbReference type="ChEBI" id="CHEBI:15378"/>
        <dbReference type="ChEBI" id="CHEBI:36264"/>
        <dbReference type="ChEBI" id="CHEBI:62727"/>
        <dbReference type="ChEBI" id="CHEBI:71302"/>
        <dbReference type="ChEBI" id="CHEBI:456215"/>
        <dbReference type="EC" id="2.10.1.1"/>
    </reaction>
</comment>
<protein>
    <recommendedName>
        <fullName evidence="5 9">Molybdopterin molybdenumtransferase</fullName>
        <ecNumber evidence="4 9">2.10.1.1</ecNumber>
    </recommendedName>
</protein>
<dbReference type="PANTHER" id="PTHR10192:SF5">
    <property type="entry name" value="GEPHYRIN"/>
    <property type="match status" value="1"/>
</dbReference>
<evidence type="ECO:0000256" key="7">
    <source>
        <dbReference type="ARBA" id="ARBA00023150"/>
    </source>
</evidence>
<organism evidence="11 12">
    <name type="scientific">Paenibacillus gyeongsangnamensis</name>
    <dbReference type="NCBI Taxonomy" id="3388067"/>
    <lineage>
        <taxon>Bacteria</taxon>
        <taxon>Bacillati</taxon>
        <taxon>Bacillota</taxon>
        <taxon>Bacilli</taxon>
        <taxon>Bacillales</taxon>
        <taxon>Paenibacillaceae</taxon>
        <taxon>Paenibacillus</taxon>
    </lineage>
</organism>
<dbReference type="RefSeq" id="WP_269886290.1">
    <property type="nucleotide sequence ID" value="NZ_JAQAGZ010000052.1"/>
</dbReference>